<protein>
    <submittedName>
        <fullName evidence="4">Lipopolysaccharide/colanic/teichoic acid biosynthesis glycosyltransferase</fullName>
    </submittedName>
</protein>
<keyword evidence="5" id="KW-1185">Reference proteome</keyword>
<feature type="domain" description="Bacterial sugar transferase" evidence="3">
    <location>
        <begin position="164"/>
        <end position="360"/>
    </location>
</feature>
<feature type="transmembrane region" description="Helical" evidence="2">
    <location>
        <begin position="166"/>
        <end position="192"/>
    </location>
</feature>
<proteinExistence type="inferred from homology"/>
<comment type="similarity">
    <text evidence="1">Belongs to the bacterial sugar transferase family.</text>
</comment>
<dbReference type="Pfam" id="PF02397">
    <property type="entry name" value="Bac_transf"/>
    <property type="match status" value="1"/>
</dbReference>
<dbReference type="Proteomes" id="UP000295499">
    <property type="component" value="Unassembled WGS sequence"/>
</dbReference>
<dbReference type="SUPFAM" id="SSF52172">
    <property type="entry name" value="CheY-like"/>
    <property type="match status" value="1"/>
</dbReference>
<comment type="caution">
    <text evidence="4">The sequence shown here is derived from an EMBL/GenBank/DDBJ whole genome shotgun (WGS) entry which is preliminary data.</text>
</comment>
<name>A0A4R6IQ40_9SPHI</name>
<dbReference type="Gene3D" id="3.40.50.2300">
    <property type="match status" value="1"/>
</dbReference>
<evidence type="ECO:0000313" key="4">
    <source>
        <dbReference type="EMBL" id="TDO24075.1"/>
    </source>
</evidence>
<dbReference type="InterPro" id="IPR011006">
    <property type="entry name" value="CheY-like_superfamily"/>
</dbReference>
<dbReference type="InterPro" id="IPR003362">
    <property type="entry name" value="Bact_transf"/>
</dbReference>
<reference evidence="4 5" key="1">
    <citation type="submission" date="2019-03" db="EMBL/GenBank/DDBJ databases">
        <title>Genomic Encyclopedia of Archaeal and Bacterial Type Strains, Phase II (KMG-II): from individual species to whole genera.</title>
        <authorList>
            <person name="Goeker M."/>
        </authorList>
    </citation>
    <scope>NUCLEOTIDE SEQUENCE [LARGE SCALE GENOMIC DNA]</scope>
    <source>
        <strain evidence="4 5">DSM 19034</strain>
    </source>
</reference>
<keyword evidence="4" id="KW-0808">Transferase</keyword>
<evidence type="ECO:0000259" key="3">
    <source>
        <dbReference type="Pfam" id="PF02397"/>
    </source>
</evidence>
<dbReference type="PANTHER" id="PTHR30576:SF0">
    <property type="entry name" value="UNDECAPRENYL-PHOSPHATE N-ACETYLGALACTOSAMINYL 1-PHOSPHATE TRANSFERASE-RELATED"/>
    <property type="match status" value="1"/>
</dbReference>
<evidence type="ECO:0000313" key="5">
    <source>
        <dbReference type="Proteomes" id="UP000295499"/>
    </source>
</evidence>
<keyword evidence="2" id="KW-0812">Transmembrane</keyword>
<dbReference type="RefSeq" id="WP_243732212.1">
    <property type="nucleotide sequence ID" value="NZ_SNWM01000001.1"/>
</dbReference>
<evidence type="ECO:0000256" key="2">
    <source>
        <dbReference type="SAM" id="Phobius"/>
    </source>
</evidence>
<dbReference type="PANTHER" id="PTHR30576">
    <property type="entry name" value="COLANIC BIOSYNTHESIS UDP-GLUCOSE LIPID CARRIER TRANSFERASE"/>
    <property type="match status" value="1"/>
</dbReference>
<dbReference type="AlphaFoldDB" id="A0A4R6IQ40"/>
<dbReference type="EMBL" id="SNWM01000001">
    <property type="protein sequence ID" value="TDO24075.1"/>
    <property type="molecule type" value="Genomic_DNA"/>
</dbReference>
<dbReference type="GO" id="GO:0016780">
    <property type="term" value="F:phosphotransferase activity, for other substituted phosphate groups"/>
    <property type="evidence" value="ECO:0007669"/>
    <property type="project" value="TreeGrafter"/>
</dbReference>
<gene>
    <name evidence="4" type="ORF">CLV32_0362</name>
</gene>
<accession>A0A4R6IQ40</accession>
<organism evidence="4 5">
    <name type="scientific">Pedobacter duraquae</name>
    <dbReference type="NCBI Taxonomy" id="425511"/>
    <lineage>
        <taxon>Bacteria</taxon>
        <taxon>Pseudomonadati</taxon>
        <taxon>Bacteroidota</taxon>
        <taxon>Sphingobacteriia</taxon>
        <taxon>Sphingobacteriales</taxon>
        <taxon>Sphingobacteriaceae</taxon>
        <taxon>Pedobacter</taxon>
    </lineage>
</organism>
<keyword evidence="2" id="KW-1133">Transmembrane helix</keyword>
<keyword evidence="2" id="KW-0472">Membrane</keyword>
<sequence length="365" mass="41595">MFSENMTPSETNSKESNSHHQISILVHAKSFGNELLNRLSAAFLVHSEDTLDNLDTYLKEQSLFSLPDVIILEVDPQLSCFNYVNKLKENALLKGLVIILLSDKKDPNVRSLAMKSKVNDLYVSPLPIDDLCERIIFLVKFKLIKPQLSDLSSIDLRYRMPFFKRCFDVVACGSVLLVISPFLLIVAAIVALESKGPVVFKSKRVGTGYKVFDFYKFRSMRQGASDELSKLSALNQYDKSEAGSTTFVKLKNDPRITRFGKFIRKFSIDELPQLFNVLKGDMSLVGNRPLPLYEAEMLTSNEWTMRFLGPAGLTGLWQVSRRGKADMSERERKKLDNFYAQNHSFWLDLKIILKTFPALVQKEKV</sequence>
<evidence type="ECO:0000256" key="1">
    <source>
        <dbReference type="ARBA" id="ARBA00006464"/>
    </source>
</evidence>